<keyword evidence="2" id="KW-1185">Reference proteome</keyword>
<evidence type="ECO:0000313" key="1">
    <source>
        <dbReference type="EMBL" id="KRH93130.1"/>
    </source>
</evidence>
<protein>
    <submittedName>
        <fullName evidence="1">Uncharacterized protein</fullName>
    </submittedName>
</protein>
<organism evidence="1 2">
    <name type="scientific">Pseudoloma neurophilia</name>
    <dbReference type="NCBI Taxonomy" id="146866"/>
    <lineage>
        <taxon>Eukaryota</taxon>
        <taxon>Fungi</taxon>
        <taxon>Fungi incertae sedis</taxon>
        <taxon>Microsporidia</taxon>
        <taxon>Pseudoloma</taxon>
    </lineage>
</organism>
<dbReference type="Proteomes" id="UP000051530">
    <property type="component" value="Unassembled WGS sequence"/>
</dbReference>
<sequence>MIFLSRHFLKPKNYKNNFFTPPRLRVIKTSVLLLRHDELSL</sequence>
<proteinExistence type="predicted"/>
<accession>A0A0R0LV28</accession>
<dbReference type="EMBL" id="LGUB01000477">
    <property type="protein sequence ID" value="KRH93130.1"/>
    <property type="molecule type" value="Genomic_DNA"/>
</dbReference>
<name>A0A0R0LV28_9MICR</name>
<dbReference type="VEuPathDB" id="MicrosporidiaDB:M153_1450000201"/>
<dbReference type="AlphaFoldDB" id="A0A0R0LV28"/>
<comment type="caution">
    <text evidence="1">The sequence shown here is derived from an EMBL/GenBank/DDBJ whole genome shotgun (WGS) entry which is preliminary data.</text>
</comment>
<reference evidence="1 2" key="1">
    <citation type="submission" date="2015-07" db="EMBL/GenBank/DDBJ databases">
        <title>The genome of Pseudoloma neurophilia, a relevant intracellular parasite of the zebrafish.</title>
        <authorList>
            <person name="Ndikumana S."/>
            <person name="Pelin A."/>
            <person name="Sanders J."/>
            <person name="Corradi N."/>
        </authorList>
    </citation>
    <scope>NUCLEOTIDE SEQUENCE [LARGE SCALE GENOMIC DNA]</scope>
    <source>
        <strain evidence="1 2">MK1</strain>
    </source>
</reference>
<gene>
    <name evidence="1" type="ORF">M153_1450000201</name>
</gene>
<evidence type="ECO:0000313" key="2">
    <source>
        <dbReference type="Proteomes" id="UP000051530"/>
    </source>
</evidence>